<keyword evidence="4 6" id="KW-0472">Membrane</keyword>
<evidence type="ECO:0000259" key="7">
    <source>
        <dbReference type="PROSITE" id="PS51380"/>
    </source>
</evidence>
<evidence type="ECO:0000313" key="9">
    <source>
        <dbReference type="Proteomes" id="UP001164286"/>
    </source>
</evidence>
<feature type="transmembrane region" description="Helical" evidence="6">
    <location>
        <begin position="141"/>
        <end position="158"/>
    </location>
</feature>
<dbReference type="GeneID" id="77726273"/>
<dbReference type="EMBL" id="JAKWFO010000005">
    <property type="protein sequence ID" value="KAI9636351.1"/>
    <property type="molecule type" value="Genomic_DNA"/>
</dbReference>
<gene>
    <name evidence="8" type="ORF">MKK02DRAFT_25668</name>
</gene>
<feature type="transmembrane region" description="Helical" evidence="6">
    <location>
        <begin position="109"/>
        <end position="129"/>
    </location>
</feature>
<dbReference type="Pfam" id="PF03124">
    <property type="entry name" value="EXS"/>
    <property type="match status" value="1"/>
</dbReference>
<dbReference type="InterPro" id="IPR004342">
    <property type="entry name" value="EXS_C"/>
</dbReference>
<keyword evidence="3 6" id="KW-1133">Transmembrane helix</keyword>
<sequence length="537" mass="60733">MDIDNPPSEYDDGSHGHTHLELPEFSLSFPLPFRVLFLVGLAILLWAINLHILHLLGLDTAWILDFRDPDTSPAIPVGAEAYELDGGDVDLAERERIERPASGKLYGPVYRLFGLYCVWVGGGWVLFTWLSGGVEQGMEEWRGLVGMVMVGAMLIGIVPWRGMGERERRGLRRCLRRILFPSMASPVFFADVILADIMTSFAKVLGDLWVSASQIWFGGITHGRVRQYGWSNYITLSMVCLPYALRLRQCILESHQSHYTSLRPLMNALKYFSAFPVIILSAMQKTLLDEIAQDPNNLKEHRGTRWHGEHRLFRIWLLAVVVNSMFSFYWDVEMDWGLKLCEVDTWFPKKSADGLGTPSSRGRRSVGLIGRMKQLWTREASSPNGLGGIHNRSPHPTPMLTHSRAPTETSLPLPALSLSPLLAPITTFGLRSTLTFDPLVYHLFTLIDLVLRFTWSLKLSSHLHTISEIESGVFLMEALELVRRWMWVFVRVEWEAVKMAESRRSGPARDGLGIGLGAVGRGRGDDAQVVWDEKERR</sequence>
<organism evidence="8 9">
    <name type="scientific">Dioszegia hungarica</name>
    <dbReference type="NCBI Taxonomy" id="4972"/>
    <lineage>
        <taxon>Eukaryota</taxon>
        <taxon>Fungi</taxon>
        <taxon>Dikarya</taxon>
        <taxon>Basidiomycota</taxon>
        <taxon>Agaricomycotina</taxon>
        <taxon>Tremellomycetes</taxon>
        <taxon>Tremellales</taxon>
        <taxon>Bulleribasidiaceae</taxon>
        <taxon>Dioszegia</taxon>
    </lineage>
</organism>
<evidence type="ECO:0000256" key="6">
    <source>
        <dbReference type="SAM" id="Phobius"/>
    </source>
</evidence>
<accession>A0AA38H9Z1</accession>
<evidence type="ECO:0000256" key="1">
    <source>
        <dbReference type="ARBA" id="ARBA00004141"/>
    </source>
</evidence>
<dbReference type="PANTHER" id="PTHR10783">
    <property type="entry name" value="XENOTROPIC AND POLYTROPIC RETROVIRUS RECEPTOR 1-RELATED"/>
    <property type="match status" value="1"/>
</dbReference>
<feature type="transmembrane region" description="Helical" evidence="6">
    <location>
        <begin position="312"/>
        <end position="330"/>
    </location>
</feature>
<feature type="domain" description="EXS" evidence="7">
    <location>
        <begin position="226"/>
        <end position="526"/>
    </location>
</feature>
<keyword evidence="9" id="KW-1185">Reference proteome</keyword>
<evidence type="ECO:0000256" key="2">
    <source>
        <dbReference type="ARBA" id="ARBA00022692"/>
    </source>
</evidence>
<dbReference type="Proteomes" id="UP001164286">
    <property type="component" value="Unassembled WGS sequence"/>
</dbReference>
<dbReference type="PROSITE" id="PS51380">
    <property type="entry name" value="EXS"/>
    <property type="match status" value="1"/>
</dbReference>
<dbReference type="PANTHER" id="PTHR10783:SF46">
    <property type="entry name" value="PROTEIN ERD1 HOMOLOG 2"/>
    <property type="match status" value="1"/>
</dbReference>
<comment type="subcellular location">
    <subcellularLocation>
        <location evidence="1">Membrane</location>
        <topology evidence="1">Multi-pass membrane protein</topology>
    </subcellularLocation>
</comment>
<dbReference type="GO" id="GO:0016020">
    <property type="term" value="C:membrane"/>
    <property type="evidence" value="ECO:0007669"/>
    <property type="project" value="UniProtKB-SubCell"/>
</dbReference>
<name>A0AA38H9Z1_9TREE</name>
<dbReference type="AlphaFoldDB" id="A0AA38H9Z1"/>
<comment type="caution">
    <text evidence="8">The sequence shown here is derived from an EMBL/GenBank/DDBJ whole genome shotgun (WGS) entry which is preliminary data.</text>
</comment>
<feature type="transmembrane region" description="Helical" evidence="6">
    <location>
        <begin position="35"/>
        <end position="58"/>
    </location>
</feature>
<reference evidence="8" key="1">
    <citation type="journal article" date="2022" name="G3 (Bethesda)">
        <title>High quality genome of the basidiomycete yeast Dioszegia hungarica PDD-24b-2 isolated from cloud water.</title>
        <authorList>
            <person name="Jarrige D."/>
            <person name="Haridas S."/>
            <person name="Bleykasten-Grosshans C."/>
            <person name="Joly M."/>
            <person name="Nadalig T."/>
            <person name="Sancelme M."/>
            <person name="Vuilleumier S."/>
            <person name="Grigoriev I.V."/>
            <person name="Amato P."/>
            <person name="Bringel F."/>
        </authorList>
    </citation>
    <scope>NUCLEOTIDE SEQUENCE</scope>
    <source>
        <strain evidence="8">PDD-24b-2</strain>
    </source>
</reference>
<dbReference type="GO" id="GO:0005737">
    <property type="term" value="C:cytoplasm"/>
    <property type="evidence" value="ECO:0007669"/>
    <property type="project" value="TreeGrafter"/>
</dbReference>
<proteinExistence type="predicted"/>
<evidence type="ECO:0000313" key="8">
    <source>
        <dbReference type="EMBL" id="KAI9636351.1"/>
    </source>
</evidence>
<feature type="region of interest" description="Disordered" evidence="5">
    <location>
        <begin position="380"/>
        <end position="404"/>
    </location>
</feature>
<keyword evidence="2 6" id="KW-0812">Transmembrane</keyword>
<dbReference type="RefSeq" id="XP_052946128.1">
    <property type="nucleotide sequence ID" value="XM_053087072.1"/>
</dbReference>
<evidence type="ECO:0000256" key="3">
    <source>
        <dbReference type="ARBA" id="ARBA00022989"/>
    </source>
</evidence>
<protein>
    <submittedName>
        <fullName evidence="8">Protein-ER retention-related protein</fullName>
    </submittedName>
</protein>
<evidence type="ECO:0000256" key="5">
    <source>
        <dbReference type="SAM" id="MobiDB-lite"/>
    </source>
</evidence>
<evidence type="ECO:0000256" key="4">
    <source>
        <dbReference type="ARBA" id="ARBA00023136"/>
    </source>
</evidence>